<evidence type="ECO:0000259" key="2">
    <source>
        <dbReference type="Pfam" id="PF13791"/>
    </source>
</evidence>
<sequence>MDEFSDDTFDERKVAKVLKKGKRKSMLTTVFTAIIVLITAVIANFVISVFFSQSAFRSRDAFVRLTIPNGYISQTLDTVGILGGTSHYKVSKDMGFKAVVIEQDHKSFGLVPNLVSRYHGGQIGLTGDDWQLTYKNNGWREMLFFHPAVDYEQYKDDRNLIEEMDGDNIYEVALSFDLPYTFSELPFVELPELTWLWLDTFNEVQIASFQQEALEFDWTISFIREFESLGFTMRDRLTATTTNNFRNEYYKFLDLLSDSFYPGHKEALANMEQVEVEDIEILGAVIYGTKEEVLEIMEHQSVKAASLGGIIEHY</sequence>
<evidence type="ECO:0000256" key="1">
    <source>
        <dbReference type="SAM" id="Phobius"/>
    </source>
</evidence>
<keyword evidence="1" id="KW-0812">Transmembrane</keyword>
<feature type="transmembrane region" description="Helical" evidence="1">
    <location>
        <begin position="26"/>
        <end position="51"/>
    </location>
</feature>
<evidence type="ECO:0000313" key="5">
    <source>
        <dbReference type="Proteomes" id="UP000199300"/>
    </source>
</evidence>
<dbReference type="OrthoDB" id="1730160at2"/>
<keyword evidence="1" id="KW-0472">Membrane</keyword>
<keyword evidence="5" id="KW-1185">Reference proteome</keyword>
<dbReference type="InterPro" id="IPR029101">
    <property type="entry name" value="Sigma_reg_N"/>
</dbReference>
<dbReference type="Pfam" id="PF13791">
    <property type="entry name" value="Sigma_reg_C"/>
    <property type="match status" value="1"/>
</dbReference>
<gene>
    <name evidence="4" type="ORF">SAMN04488134_103247</name>
</gene>
<reference evidence="4 5" key="1">
    <citation type="submission" date="2016-10" db="EMBL/GenBank/DDBJ databases">
        <authorList>
            <person name="de Groot N.N."/>
        </authorList>
    </citation>
    <scope>NUCLEOTIDE SEQUENCE [LARGE SCALE GENOMIC DNA]</scope>
    <source>
        <strain evidence="4 5">CGMCC 1.10434</strain>
    </source>
</reference>
<evidence type="ECO:0000259" key="3">
    <source>
        <dbReference type="Pfam" id="PF13800"/>
    </source>
</evidence>
<dbReference type="EMBL" id="FODJ01000003">
    <property type="protein sequence ID" value="SEO05838.1"/>
    <property type="molecule type" value="Genomic_DNA"/>
</dbReference>
<dbReference type="RefSeq" id="WP_091496148.1">
    <property type="nucleotide sequence ID" value="NZ_FODJ01000003.1"/>
</dbReference>
<protein>
    <submittedName>
        <fullName evidence="4">Sigma factor regulator N-terminal</fullName>
    </submittedName>
</protein>
<name>A0A1H8LM28_9BACI</name>
<organism evidence="4 5">
    <name type="scientific">Amphibacillus marinus</name>
    <dbReference type="NCBI Taxonomy" id="872970"/>
    <lineage>
        <taxon>Bacteria</taxon>
        <taxon>Bacillati</taxon>
        <taxon>Bacillota</taxon>
        <taxon>Bacilli</taxon>
        <taxon>Bacillales</taxon>
        <taxon>Bacillaceae</taxon>
        <taxon>Amphibacillus</taxon>
    </lineage>
</organism>
<proteinExistence type="predicted"/>
<evidence type="ECO:0000313" key="4">
    <source>
        <dbReference type="EMBL" id="SEO05838.1"/>
    </source>
</evidence>
<keyword evidence="1" id="KW-1133">Transmembrane helix</keyword>
<dbReference type="Proteomes" id="UP000199300">
    <property type="component" value="Unassembled WGS sequence"/>
</dbReference>
<dbReference type="AlphaFoldDB" id="A0A1H8LM28"/>
<feature type="domain" description="Sigma factor regulator C-terminal" evidence="2">
    <location>
        <begin position="162"/>
        <end position="308"/>
    </location>
</feature>
<feature type="domain" description="Sigma factor regulator N-terminal" evidence="3">
    <location>
        <begin position="16"/>
        <end position="97"/>
    </location>
</feature>
<dbReference type="Pfam" id="PF13800">
    <property type="entry name" value="Sigma_reg_N"/>
    <property type="match status" value="1"/>
</dbReference>
<dbReference type="InterPro" id="IPR025672">
    <property type="entry name" value="Sigma_reg_C_dom"/>
</dbReference>
<accession>A0A1H8LM28</accession>